<evidence type="ECO:0008006" key="3">
    <source>
        <dbReference type="Google" id="ProtNLM"/>
    </source>
</evidence>
<dbReference type="RefSeq" id="WP_207989250.1">
    <property type="nucleotide sequence ID" value="NZ_CP071794.1"/>
</dbReference>
<accession>A0ABX7TA61</accession>
<dbReference type="Proteomes" id="UP000663923">
    <property type="component" value="Chromosome"/>
</dbReference>
<name>A0ABX7TA61_9SPHN</name>
<sequence length="121" mass="13953">MEKEFIAIFLAVRSLYAAYDKQCVVTHDDKTRYHLGSHEVRERDGYRTDFGGVEIKKNYVSVHLMPVYIYPDMLQTISGELKKRMQGKSCFNLTTQDTQLISELGDLIAIGIARYKEDGRL</sequence>
<gene>
    <name evidence="1" type="ORF">J4G78_05725</name>
</gene>
<dbReference type="EMBL" id="CP071794">
    <property type="protein sequence ID" value="QTD57058.1"/>
    <property type="molecule type" value="Genomic_DNA"/>
</dbReference>
<evidence type="ECO:0000313" key="2">
    <source>
        <dbReference type="Proteomes" id="UP000663923"/>
    </source>
</evidence>
<proteinExistence type="predicted"/>
<keyword evidence="2" id="KW-1185">Reference proteome</keyword>
<protein>
    <recommendedName>
        <fullName evidence="3">DUF1801 domain-containing protein</fullName>
    </recommendedName>
</protein>
<organism evidence="1 2">
    <name type="scientific">Parasphingorhabdus cellanae</name>
    <dbReference type="NCBI Taxonomy" id="2806553"/>
    <lineage>
        <taxon>Bacteria</taxon>
        <taxon>Pseudomonadati</taxon>
        <taxon>Pseudomonadota</taxon>
        <taxon>Alphaproteobacteria</taxon>
        <taxon>Sphingomonadales</taxon>
        <taxon>Sphingomonadaceae</taxon>
        <taxon>Parasphingorhabdus</taxon>
    </lineage>
</organism>
<evidence type="ECO:0000313" key="1">
    <source>
        <dbReference type="EMBL" id="QTD57058.1"/>
    </source>
</evidence>
<reference evidence="1 2" key="1">
    <citation type="submission" date="2021-03" db="EMBL/GenBank/DDBJ databases">
        <title>Complete genome of Parasphingorhabdus_sp.JHSY0214.</title>
        <authorList>
            <person name="Yoo J.H."/>
            <person name="Bae J.W."/>
        </authorList>
    </citation>
    <scope>NUCLEOTIDE SEQUENCE [LARGE SCALE GENOMIC DNA]</scope>
    <source>
        <strain evidence="1 2">JHSY0214</strain>
    </source>
</reference>